<dbReference type="InterPro" id="IPR032465">
    <property type="entry name" value="ACMSD"/>
</dbReference>
<dbReference type="InterPro" id="IPR006680">
    <property type="entry name" value="Amidohydro-rel"/>
</dbReference>
<dbReference type="AlphaFoldDB" id="A0A0D1WW15"/>
<evidence type="ECO:0000313" key="6">
    <source>
        <dbReference type="Proteomes" id="UP000053599"/>
    </source>
</evidence>
<dbReference type="PANTHER" id="PTHR21240">
    <property type="entry name" value="2-AMINO-3-CARBOXYLMUCONATE-6-SEMIALDEHYDE DECARBOXYLASE"/>
    <property type="match status" value="1"/>
</dbReference>
<dbReference type="PANTHER" id="PTHR21240:SF30">
    <property type="entry name" value="AMIDOHYDROLASE-RELATED DOMAIN-CONTAINING PROTEIN-RELATED"/>
    <property type="match status" value="1"/>
</dbReference>
<dbReference type="SUPFAM" id="SSF51556">
    <property type="entry name" value="Metallo-dependent hydrolases"/>
    <property type="match status" value="1"/>
</dbReference>
<comment type="similarity">
    <text evidence="3">Belongs to the metallo-dependent hydrolases superfamily.</text>
</comment>
<evidence type="ECO:0000256" key="2">
    <source>
        <dbReference type="ARBA" id="ARBA00023239"/>
    </source>
</evidence>
<dbReference type="HOGENOM" id="CLU_039329_5_1_1"/>
<protein>
    <recommendedName>
        <fullName evidence="4">Amidohydrolase-related domain-containing protein</fullName>
    </recommendedName>
</protein>
<evidence type="ECO:0000256" key="3">
    <source>
        <dbReference type="RuleBase" id="RU366045"/>
    </source>
</evidence>
<gene>
    <name evidence="5" type="ORF">PV11_06939</name>
</gene>
<dbReference type="Proteomes" id="UP000053599">
    <property type="component" value="Unassembled WGS sequence"/>
</dbReference>
<dbReference type="STRING" id="1016849.A0A0D1WW15"/>
<proteinExistence type="inferred from homology"/>
<dbReference type="EMBL" id="KN846953">
    <property type="protein sequence ID" value="KIV79376.1"/>
    <property type="molecule type" value="Genomic_DNA"/>
</dbReference>
<organism evidence="5 6">
    <name type="scientific">Exophiala sideris</name>
    <dbReference type="NCBI Taxonomy" id="1016849"/>
    <lineage>
        <taxon>Eukaryota</taxon>
        <taxon>Fungi</taxon>
        <taxon>Dikarya</taxon>
        <taxon>Ascomycota</taxon>
        <taxon>Pezizomycotina</taxon>
        <taxon>Eurotiomycetes</taxon>
        <taxon>Chaetothyriomycetidae</taxon>
        <taxon>Chaetothyriales</taxon>
        <taxon>Herpotrichiellaceae</taxon>
        <taxon>Exophiala</taxon>
    </lineage>
</organism>
<dbReference type="GO" id="GO:0019748">
    <property type="term" value="P:secondary metabolic process"/>
    <property type="evidence" value="ECO:0007669"/>
    <property type="project" value="TreeGrafter"/>
</dbReference>
<sequence length="329" mass="36976">MLPLITLEEHFVSTSLRDSPYASTLGLELFPPEVSRKILNLQSERLQDMDDEGIAIQVVSHNPGPGALPLEMCRAANDQLYKDGTSRTSERLAGFAALPMSSPLQAVDELTRCVQELGFVGALISNHAEGHFFDDELYWPVFEKAQALDVPIYIHPSFPDKTQAPRFQGNFSKAAAEAMSAYVWGWHSDVGLHFVRLFASGLFDRYPRVKLILGHMGEMVPFMIERIERFCARWGQPQRSLATVWAENIWVTTSGMFTLGPLACALRTTKVDRILFSIDYPLEKNSDGRKFIEKVQKSGLLTEEQVEMVAFRNAENLLRIKIGVGAIKR</sequence>
<dbReference type="Gene3D" id="3.20.20.140">
    <property type="entry name" value="Metal-dependent hydrolases"/>
    <property type="match status" value="1"/>
</dbReference>
<dbReference type="GO" id="GO:0005829">
    <property type="term" value="C:cytosol"/>
    <property type="evidence" value="ECO:0007669"/>
    <property type="project" value="TreeGrafter"/>
</dbReference>
<feature type="domain" description="Amidohydrolase-related" evidence="4">
    <location>
        <begin position="71"/>
        <end position="320"/>
    </location>
</feature>
<evidence type="ECO:0000259" key="4">
    <source>
        <dbReference type="Pfam" id="PF04909"/>
    </source>
</evidence>
<dbReference type="GO" id="GO:0016787">
    <property type="term" value="F:hydrolase activity"/>
    <property type="evidence" value="ECO:0007669"/>
    <property type="project" value="InterPro"/>
</dbReference>
<accession>A0A0D1WW15</accession>
<keyword evidence="2 3" id="KW-0456">Lyase</keyword>
<keyword evidence="1 3" id="KW-0210">Decarboxylase</keyword>
<dbReference type="GO" id="GO:0016831">
    <property type="term" value="F:carboxy-lyase activity"/>
    <property type="evidence" value="ECO:0007669"/>
    <property type="project" value="UniProtKB-KW"/>
</dbReference>
<dbReference type="OrthoDB" id="432010at2759"/>
<name>A0A0D1WW15_9EURO</name>
<reference evidence="5 6" key="1">
    <citation type="submission" date="2015-01" db="EMBL/GenBank/DDBJ databases">
        <title>The Genome Sequence of Exophiala sideris CBS121828.</title>
        <authorList>
            <consortium name="The Broad Institute Genomics Platform"/>
            <person name="Cuomo C."/>
            <person name="de Hoog S."/>
            <person name="Gorbushina A."/>
            <person name="Stielow B."/>
            <person name="Teixiera M."/>
            <person name="Abouelleil A."/>
            <person name="Chapman S.B."/>
            <person name="Priest M."/>
            <person name="Young S.K."/>
            <person name="Wortman J."/>
            <person name="Nusbaum C."/>
            <person name="Birren B."/>
        </authorList>
    </citation>
    <scope>NUCLEOTIDE SEQUENCE [LARGE SCALE GENOMIC DNA]</scope>
    <source>
        <strain evidence="5 6">CBS 121828</strain>
    </source>
</reference>
<evidence type="ECO:0000256" key="1">
    <source>
        <dbReference type="ARBA" id="ARBA00022793"/>
    </source>
</evidence>
<dbReference type="Pfam" id="PF04909">
    <property type="entry name" value="Amidohydro_2"/>
    <property type="match status" value="1"/>
</dbReference>
<evidence type="ECO:0000313" key="5">
    <source>
        <dbReference type="EMBL" id="KIV79376.1"/>
    </source>
</evidence>
<dbReference type="InterPro" id="IPR032466">
    <property type="entry name" value="Metal_Hydrolase"/>
</dbReference>